<protein>
    <submittedName>
        <fullName evidence="1">Uncharacterized protein</fullName>
    </submittedName>
</protein>
<reference evidence="1" key="1">
    <citation type="submission" date="2020-12" db="EMBL/GenBank/DDBJ databases">
        <title>Prauserella sp. ASG 168, a novel actinomycete isolated from cave rock.</title>
        <authorList>
            <person name="Suriyachadkun C."/>
        </authorList>
    </citation>
    <scope>NUCLEOTIDE SEQUENCE</scope>
    <source>
        <strain evidence="1">ASG 168</strain>
    </source>
</reference>
<name>A0A934QR01_9PSEU</name>
<dbReference type="Proteomes" id="UP000635245">
    <property type="component" value="Unassembled WGS sequence"/>
</dbReference>
<keyword evidence="2" id="KW-1185">Reference proteome</keyword>
<evidence type="ECO:0000313" key="1">
    <source>
        <dbReference type="EMBL" id="MBK1784546.1"/>
    </source>
</evidence>
<accession>A0A934QR01</accession>
<evidence type="ECO:0000313" key="2">
    <source>
        <dbReference type="Proteomes" id="UP000635245"/>
    </source>
</evidence>
<sequence>MVDTTTRYSELLRESIRRFGQDPKQAYGLLSSALSAYLDGKRSPGYLHMVLTELDTASAESDVVTYTPQALNKLIDSVCSREVAGRLRGHALWHRDQAAALRARVLEFGVWQMDDPMRVQMDSHNAEADRLDAMATQELARIGGEDR</sequence>
<dbReference type="EMBL" id="JAENJH010000002">
    <property type="protein sequence ID" value="MBK1784546.1"/>
    <property type="molecule type" value="Genomic_DNA"/>
</dbReference>
<organism evidence="1 2">
    <name type="scientific">Prauserella cavernicola</name>
    <dbReference type="NCBI Taxonomy" id="2800127"/>
    <lineage>
        <taxon>Bacteria</taxon>
        <taxon>Bacillati</taxon>
        <taxon>Actinomycetota</taxon>
        <taxon>Actinomycetes</taxon>
        <taxon>Pseudonocardiales</taxon>
        <taxon>Pseudonocardiaceae</taxon>
        <taxon>Prauserella</taxon>
    </lineage>
</organism>
<proteinExistence type="predicted"/>
<dbReference type="AlphaFoldDB" id="A0A934QR01"/>
<gene>
    <name evidence="1" type="ORF">JHE00_09425</name>
</gene>
<dbReference type="RefSeq" id="WP_200317034.1">
    <property type="nucleotide sequence ID" value="NZ_JAENJH010000002.1"/>
</dbReference>
<comment type="caution">
    <text evidence="1">The sequence shown here is derived from an EMBL/GenBank/DDBJ whole genome shotgun (WGS) entry which is preliminary data.</text>
</comment>